<dbReference type="AlphaFoldDB" id="Q3B2M7"/>
<dbReference type="HOGENOM" id="CLU_2070859_0_0_10"/>
<proteinExistence type="predicted"/>
<dbReference type="EMBL" id="CP000096">
    <property type="protein sequence ID" value="ABB24404.1"/>
    <property type="molecule type" value="Genomic_DNA"/>
</dbReference>
<name>Q3B2M7_CHLL3</name>
<organism evidence="1 2">
    <name type="scientific">Chlorobium luteolum (strain DSM 273 / BCRC 81028 / 2530)</name>
    <name type="common">Pelodictyon luteolum</name>
    <dbReference type="NCBI Taxonomy" id="319225"/>
    <lineage>
        <taxon>Bacteria</taxon>
        <taxon>Pseudomonadati</taxon>
        <taxon>Chlorobiota</taxon>
        <taxon>Chlorobiia</taxon>
        <taxon>Chlorobiales</taxon>
        <taxon>Chlorobiaceae</taxon>
        <taxon>Chlorobium/Pelodictyon group</taxon>
        <taxon>Pelodictyon</taxon>
    </lineage>
</organism>
<protein>
    <submittedName>
        <fullName evidence="1">Uncharacterized protein</fullName>
    </submittedName>
</protein>
<accession>Q3B2M7</accession>
<keyword evidence="2" id="KW-1185">Reference proteome</keyword>
<dbReference type="KEGG" id="plt:Plut_1547"/>
<sequence length="118" mass="12764">MPSPQVVRIACTICGGACPIPPLLHGAPLSLFKHSIIYRHHEGSHILIADEGETAEGFLRFGNGLVVEADPTLSTTTALRTDFVMRCSWIAAGWLIRNQALGLIGHEGGINDMIHPRE</sequence>
<reference evidence="2" key="1">
    <citation type="submission" date="2005-08" db="EMBL/GenBank/DDBJ databases">
        <title>Complete sequence of Pelodictyon luteolum DSM 273.</title>
        <authorList>
            <consortium name="US DOE Joint Genome Institute"/>
            <person name="Copeland A."/>
            <person name="Lucas S."/>
            <person name="Lapidus A."/>
            <person name="Barry K."/>
            <person name="Detter J.C."/>
            <person name="Glavina T."/>
            <person name="Hammon N."/>
            <person name="Israni S."/>
            <person name="Pitluck S."/>
            <person name="Bryant D."/>
            <person name="Schmutz J."/>
            <person name="Larimer F."/>
            <person name="Land M."/>
            <person name="Kyrpides N."/>
            <person name="Ivanova N."/>
            <person name="Richardson P."/>
        </authorList>
    </citation>
    <scope>NUCLEOTIDE SEQUENCE [LARGE SCALE GENOMIC DNA]</scope>
    <source>
        <strain evidence="2">DSM 273 / BCRC 81028 / 2530</strain>
    </source>
</reference>
<dbReference type="Proteomes" id="UP000002709">
    <property type="component" value="Chromosome"/>
</dbReference>
<evidence type="ECO:0000313" key="1">
    <source>
        <dbReference type="EMBL" id="ABB24404.1"/>
    </source>
</evidence>
<evidence type="ECO:0000313" key="2">
    <source>
        <dbReference type="Proteomes" id="UP000002709"/>
    </source>
</evidence>
<gene>
    <name evidence="1" type="ordered locus">Plut_1547</name>
</gene>